<dbReference type="HAMAP" id="MF_00973">
    <property type="entry name" value="Gluconeogen_factor"/>
    <property type="match status" value="1"/>
</dbReference>
<dbReference type="GO" id="GO:0008360">
    <property type="term" value="P:regulation of cell shape"/>
    <property type="evidence" value="ECO:0007669"/>
    <property type="project" value="UniProtKB-UniRule"/>
</dbReference>
<dbReference type="GO" id="GO:0005737">
    <property type="term" value="C:cytoplasm"/>
    <property type="evidence" value="ECO:0007669"/>
    <property type="project" value="UniProtKB-SubCell"/>
</dbReference>
<name>A0A1I5HE44_9ACTN</name>
<dbReference type="CDD" id="cd07187">
    <property type="entry name" value="YvcK_like"/>
    <property type="match status" value="1"/>
</dbReference>
<dbReference type="InterPro" id="IPR002882">
    <property type="entry name" value="CofD"/>
</dbReference>
<dbReference type="Proteomes" id="UP000183642">
    <property type="component" value="Unassembled WGS sequence"/>
</dbReference>
<comment type="similarity">
    <text evidence="2">Belongs to the gluconeogenesis factor family.</text>
</comment>
<dbReference type="EMBL" id="FOWE01000009">
    <property type="protein sequence ID" value="SFO46449.1"/>
    <property type="molecule type" value="Genomic_DNA"/>
</dbReference>
<dbReference type="PANTHER" id="PTHR30135:SF3">
    <property type="entry name" value="GLUCONEOGENESIS FACTOR-RELATED"/>
    <property type="match status" value="1"/>
</dbReference>
<evidence type="ECO:0000256" key="2">
    <source>
        <dbReference type="HAMAP-Rule" id="MF_00973"/>
    </source>
</evidence>
<proteinExistence type="inferred from homology"/>
<feature type="compositionally biased region" description="Low complexity" evidence="3">
    <location>
        <begin position="330"/>
        <end position="356"/>
    </location>
</feature>
<accession>A0A1I5HE44</accession>
<dbReference type="GO" id="GO:0043743">
    <property type="term" value="F:LPPG:FO 2-phospho-L-lactate transferase activity"/>
    <property type="evidence" value="ECO:0007669"/>
    <property type="project" value="InterPro"/>
</dbReference>
<gene>
    <name evidence="4" type="ORF">SAMN05660359_03622</name>
</gene>
<dbReference type="NCBIfam" id="TIGR01826">
    <property type="entry name" value="CofD_related"/>
    <property type="match status" value="1"/>
</dbReference>
<comment type="subcellular location">
    <subcellularLocation>
        <location evidence="2">Cytoplasm</location>
    </subcellularLocation>
</comment>
<evidence type="ECO:0000313" key="4">
    <source>
        <dbReference type="EMBL" id="SFO46449.1"/>
    </source>
</evidence>
<protein>
    <recommendedName>
        <fullName evidence="2">Putative gluconeogenesis factor</fullName>
    </recommendedName>
</protein>
<dbReference type="PANTHER" id="PTHR30135">
    <property type="entry name" value="UNCHARACTERIZED PROTEIN YVCK-RELATED"/>
    <property type="match status" value="1"/>
</dbReference>
<dbReference type="AlphaFoldDB" id="A0A1I5HE44"/>
<organism evidence="4 5">
    <name type="scientific">Geodermatophilus obscurus</name>
    <dbReference type="NCBI Taxonomy" id="1861"/>
    <lineage>
        <taxon>Bacteria</taxon>
        <taxon>Bacillati</taxon>
        <taxon>Actinomycetota</taxon>
        <taxon>Actinomycetes</taxon>
        <taxon>Geodermatophilales</taxon>
        <taxon>Geodermatophilaceae</taxon>
        <taxon>Geodermatophilus</taxon>
    </lineage>
</organism>
<dbReference type="Gene3D" id="3.40.50.10680">
    <property type="entry name" value="CofD-like domains"/>
    <property type="match status" value="1"/>
</dbReference>
<keyword evidence="5" id="KW-1185">Reference proteome</keyword>
<evidence type="ECO:0000256" key="3">
    <source>
        <dbReference type="SAM" id="MobiDB-lite"/>
    </source>
</evidence>
<sequence>MPPAPGSGVPPAPGSGAHPRVVAFGGGHGLAAALGAWRRITPDLTAVVTVADDGGSSGRIRREMPVLPPGDLRMALAALADEDGGRQEMARLLQHRLGGNGVLAGHPVGNLVLTGLVELHGGDTVRALDAVCALLRTRGRVLPMADVPLDLVARVETVDPDDPERTRTIRGQVAIASTPGRVRDILVSPADPPVHADVLAAIAGADVVSLGPGSWYTSVLPHLLVPRLRRALAASSARVVVVLNLEPQPGETDGFSPEEHLRVLQAHLDGVALHTVIADAESVVDRCGLLSAVRDCGAELVLAPVAEPGGSPRHDPARLAAALAPVAGGQATGGPVAAAGDATGDAAAAPADAVPGRSEGER</sequence>
<dbReference type="SUPFAM" id="SSF142338">
    <property type="entry name" value="CofD-like"/>
    <property type="match status" value="1"/>
</dbReference>
<dbReference type="InterPro" id="IPR038136">
    <property type="entry name" value="CofD-like_dom_sf"/>
</dbReference>
<evidence type="ECO:0000313" key="5">
    <source>
        <dbReference type="Proteomes" id="UP000183642"/>
    </source>
</evidence>
<comment type="function">
    <text evidence="2">Required for morphogenesis under gluconeogenic growth conditions.</text>
</comment>
<reference evidence="5" key="1">
    <citation type="submission" date="2016-10" db="EMBL/GenBank/DDBJ databases">
        <authorList>
            <person name="Varghese N."/>
            <person name="Submissions S."/>
        </authorList>
    </citation>
    <scope>NUCLEOTIDE SEQUENCE [LARGE SCALE GENOMIC DNA]</scope>
    <source>
        <strain evidence="5">DSM 43161</strain>
    </source>
</reference>
<feature type="region of interest" description="Disordered" evidence="3">
    <location>
        <begin position="330"/>
        <end position="362"/>
    </location>
</feature>
<dbReference type="InterPro" id="IPR010119">
    <property type="entry name" value="Gluconeogen_factor"/>
</dbReference>
<keyword evidence="1 2" id="KW-0963">Cytoplasm</keyword>
<evidence type="ECO:0000256" key="1">
    <source>
        <dbReference type="ARBA" id="ARBA00022490"/>
    </source>
</evidence>
<dbReference type="Pfam" id="PF01933">
    <property type="entry name" value="CofD"/>
    <property type="match status" value="1"/>
</dbReference>